<protein>
    <submittedName>
        <fullName evidence="2">Uncharacterized protein</fullName>
    </submittedName>
</protein>
<evidence type="ECO:0000256" key="1">
    <source>
        <dbReference type="SAM" id="MobiDB-lite"/>
    </source>
</evidence>
<proteinExistence type="predicted"/>
<evidence type="ECO:0000313" key="2">
    <source>
        <dbReference type="EMBL" id="RZR70433.1"/>
    </source>
</evidence>
<sequence length="241" mass="25813">MGHSDDGEEEREGSYLRLLTRSLSSPFLLPHVALVSATRPPFNIMTVRKISNSSNGRVKRSGGALEAGFLPSFFAKGFACSFAVSILKLRHGREVEAVEEGEQEQLQRKQKSGGGGIRAGRVGERKGSAEGEDDDDGEVLLQPVRQHVDFLVELIDTVVQGTFDCTRAKRGPPAPAATIGCPVDPTRRGAVNGQLRHDHGRRSGAVLAGVVRRESFLEQGAGPGHTVTLVPRGSTGLGWVQ</sequence>
<dbReference type="Proteomes" id="UP000290560">
    <property type="component" value="Unassembled WGS sequence"/>
</dbReference>
<organism evidence="2">
    <name type="scientific">Ensete ventricosum</name>
    <name type="common">Abyssinian banana</name>
    <name type="synonym">Musa ensete</name>
    <dbReference type="NCBI Taxonomy" id="4639"/>
    <lineage>
        <taxon>Eukaryota</taxon>
        <taxon>Viridiplantae</taxon>
        <taxon>Streptophyta</taxon>
        <taxon>Embryophyta</taxon>
        <taxon>Tracheophyta</taxon>
        <taxon>Spermatophyta</taxon>
        <taxon>Magnoliopsida</taxon>
        <taxon>Liliopsida</taxon>
        <taxon>Zingiberales</taxon>
        <taxon>Musaceae</taxon>
        <taxon>Ensete</taxon>
    </lineage>
</organism>
<accession>A0A445M861</accession>
<feature type="region of interest" description="Disordered" evidence="1">
    <location>
        <begin position="99"/>
        <end position="137"/>
    </location>
</feature>
<dbReference type="AlphaFoldDB" id="A0A445M861"/>
<name>A0A445M861_ENSVE</name>
<gene>
    <name evidence="2" type="ORF">BHM03_00000039</name>
</gene>
<dbReference type="EMBL" id="KV875440">
    <property type="protein sequence ID" value="RZR70433.1"/>
    <property type="molecule type" value="Genomic_DNA"/>
</dbReference>
<reference evidence="2" key="1">
    <citation type="journal article" date="2018" name="Data Brief">
        <title>Genome sequence data from 17 accessions of Ensete ventricosum, a staple food crop for millions in Ethiopia.</title>
        <authorList>
            <person name="Yemataw Z."/>
            <person name="Muzemil S."/>
            <person name="Ambachew D."/>
            <person name="Tripathi L."/>
            <person name="Tesfaye K."/>
            <person name="Chala A."/>
            <person name="Farbos A."/>
            <person name="O'Neill P."/>
            <person name="Moore K."/>
            <person name="Grant M."/>
            <person name="Studholme D.J."/>
        </authorList>
    </citation>
    <scope>NUCLEOTIDE SEQUENCE [LARGE SCALE GENOMIC DNA]</scope>
    <source>
        <tissue evidence="2">Leaf</tissue>
    </source>
</reference>